<gene>
    <name evidence="2" type="ORF">KUTeg_020481</name>
</gene>
<sequence>MYSIIIIIIILSAGLHTSVHATLNSGECYKFHGGILTKDGYTWYQLQHVHGENLWVAGTLLKIGTSSQCSGTQSASGGSCSDSQAKNYACELIQLHNAGKIHLWDRHPSGVHDNAYAYNNIRDACAGHAASRSHYTCSECPSPGAPGGHVCLSRNLLHYLVALARKGYIHVSARYKYYSEIM</sequence>
<keyword evidence="3" id="KW-1185">Reference proteome</keyword>
<evidence type="ECO:0000313" key="3">
    <source>
        <dbReference type="Proteomes" id="UP001217089"/>
    </source>
</evidence>
<dbReference type="EMBL" id="JARBDR010000918">
    <property type="protein sequence ID" value="KAJ8301494.1"/>
    <property type="molecule type" value="Genomic_DNA"/>
</dbReference>
<dbReference type="Proteomes" id="UP001217089">
    <property type="component" value="Unassembled WGS sequence"/>
</dbReference>
<feature type="chain" id="PRO_5046575075" evidence="1">
    <location>
        <begin position="22"/>
        <end position="182"/>
    </location>
</feature>
<feature type="signal peptide" evidence="1">
    <location>
        <begin position="1"/>
        <end position="21"/>
    </location>
</feature>
<comment type="caution">
    <text evidence="2">The sequence shown here is derived from an EMBL/GenBank/DDBJ whole genome shotgun (WGS) entry which is preliminary data.</text>
</comment>
<protein>
    <submittedName>
        <fullName evidence="2">Uncharacterized protein</fullName>
    </submittedName>
</protein>
<keyword evidence="1" id="KW-0732">Signal</keyword>
<organism evidence="2 3">
    <name type="scientific">Tegillarca granosa</name>
    <name type="common">Malaysian cockle</name>
    <name type="synonym">Anadara granosa</name>
    <dbReference type="NCBI Taxonomy" id="220873"/>
    <lineage>
        <taxon>Eukaryota</taxon>
        <taxon>Metazoa</taxon>
        <taxon>Spiralia</taxon>
        <taxon>Lophotrochozoa</taxon>
        <taxon>Mollusca</taxon>
        <taxon>Bivalvia</taxon>
        <taxon>Autobranchia</taxon>
        <taxon>Pteriomorphia</taxon>
        <taxon>Arcoida</taxon>
        <taxon>Arcoidea</taxon>
        <taxon>Arcidae</taxon>
        <taxon>Tegillarca</taxon>
    </lineage>
</organism>
<name>A0ABQ9E818_TEGGR</name>
<evidence type="ECO:0000313" key="2">
    <source>
        <dbReference type="EMBL" id="KAJ8301494.1"/>
    </source>
</evidence>
<evidence type="ECO:0000256" key="1">
    <source>
        <dbReference type="SAM" id="SignalP"/>
    </source>
</evidence>
<proteinExistence type="predicted"/>
<accession>A0ABQ9E818</accession>
<reference evidence="2 3" key="1">
    <citation type="submission" date="2022-12" db="EMBL/GenBank/DDBJ databases">
        <title>Chromosome-level genome of Tegillarca granosa.</title>
        <authorList>
            <person name="Kim J."/>
        </authorList>
    </citation>
    <scope>NUCLEOTIDE SEQUENCE [LARGE SCALE GENOMIC DNA]</scope>
    <source>
        <strain evidence="2">Teg-2019</strain>
        <tissue evidence="2">Adductor muscle</tissue>
    </source>
</reference>